<dbReference type="InterPro" id="IPR036322">
    <property type="entry name" value="WD40_repeat_dom_sf"/>
</dbReference>
<name>A8B2T1_GIAIC</name>
<feature type="coiled-coil region" evidence="1">
    <location>
        <begin position="1613"/>
        <end position="1675"/>
    </location>
</feature>
<proteinExistence type="predicted"/>
<dbReference type="InterPro" id="IPR052993">
    <property type="entry name" value="CFA-57"/>
</dbReference>
<comment type="caution">
    <text evidence="3">The sequence shown here is derived from an EMBL/GenBank/DDBJ whole genome shotgun (WGS) entry which is preliminary data.</text>
</comment>
<dbReference type="VEuPathDB" id="GiardiaDB:GL50803_8610"/>
<dbReference type="OMA" id="MAFTDEV"/>
<dbReference type="SUPFAM" id="SSF50978">
    <property type="entry name" value="WD40 repeat-like"/>
    <property type="match status" value="1"/>
</dbReference>
<dbReference type="Proteomes" id="UP000001548">
    <property type="component" value="Unassembled WGS sequence"/>
</dbReference>
<feature type="coiled-coil region" evidence="1">
    <location>
        <begin position="1400"/>
        <end position="1495"/>
    </location>
</feature>
<accession>A8B2T1</accession>
<dbReference type="SUPFAM" id="SSF90257">
    <property type="entry name" value="Myosin rod fragments"/>
    <property type="match status" value="1"/>
</dbReference>
<dbReference type="GeneID" id="5702967"/>
<evidence type="ECO:0000313" key="4">
    <source>
        <dbReference type="Proteomes" id="UP000001548"/>
    </source>
</evidence>
<reference evidence="3 4" key="1">
    <citation type="journal article" date="2007" name="Science">
        <title>Genomic minimalism in the early diverging intestinal parasite Giardia lamblia.</title>
        <authorList>
            <person name="Morrison H.G."/>
            <person name="McArthur A.G."/>
            <person name="Gillin F.D."/>
            <person name="Aley S.B."/>
            <person name="Adam R.D."/>
            <person name="Olsen G.J."/>
            <person name="Best A.A."/>
            <person name="Cande W.Z."/>
            <person name="Chen F."/>
            <person name="Cipriano M.J."/>
            <person name="Davids B.J."/>
            <person name="Dawson S.C."/>
            <person name="Elmendorf H.G."/>
            <person name="Hehl A.B."/>
            <person name="Holder M.E."/>
            <person name="Huse S.M."/>
            <person name="Kim U.U."/>
            <person name="Lasek-Nesselquist E."/>
            <person name="Manning G."/>
            <person name="Nigam A."/>
            <person name="Nixon J.E."/>
            <person name="Palm D."/>
            <person name="Passamaneck N.E."/>
            <person name="Prabhu A."/>
            <person name="Reich C.I."/>
            <person name="Reiner D.S."/>
            <person name="Samuelson J."/>
            <person name="Svard S.G."/>
            <person name="Sogin M.L."/>
        </authorList>
    </citation>
    <scope>NUCLEOTIDE SEQUENCE [LARGE SCALE GENOMIC DNA]</scope>
    <source>
        <strain evidence="3 4">WB C6</strain>
    </source>
</reference>
<dbReference type="InterPro" id="IPR015943">
    <property type="entry name" value="WD40/YVTN_repeat-like_dom_sf"/>
</dbReference>
<feature type="region of interest" description="Disordered" evidence="2">
    <location>
        <begin position="1803"/>
        <end position="1839"/>
    </location>
</feature>
<gene>
    <name evidence="3" type="ORF">GL50803_008610</name>
</gene>
<dbReference type="EMBL" id="AACB03000003">
    <property type="protein sequence ID" value="KAE8303039.1"/>
    <property type="molecule type" value="Genomic_DNA"/>
</dbReference>
<dbReference type="STRING" id="184922.A8B2T1"/>
<protein>
    <submittedName>
        <fullName evidence="3">Coiled-coil protein</fullName>
    </submittedName>
</protein>
<dbReference type="HOGENOM" id="CLU_237183_0_0_1"/>
<dbReference type="RefSeq" id="XP_001710042.1">
    <property type="nucleotide sequence ID" value="XM_001709990.1"/>
</dbReference>
<sequence>MSFTDAFSMNIEPYSSFGHSSIASPFSFAADEYTVGFLMARFLVLFCIPLQEYKYIPLPATVVELRAVYPNHTGEYLCLVEVNEQHQVQLSIYHLLRTERVSTILLSGVASEMVSQDDESIELQLPTSVHFSVTSRVIAVQMPFPTSSLLIINWQRGTTESITLPDNTEFLSLCPFSGTAMISVLSNQTIRLWRSIDGAFKDFTPTKMRASIPTQPVLLPNGTEATVSVRGCFWMGSSLSAAITNLGDVLIFAGPSFIGAIPVARARAEVSLFKEFKSNEYYTIYGQVTAHCVHNNLLIIGTDLGELVCIEFCLNLEANMRPTSGTQSHAQEQVPSKNPYSMEATVPVDDEADIDISLPFVSQFKQPSAEAEEETGPLDIMELATLFSKTSCISLGGSQVAVYPHKVLGLSIISNTEISNISCATPEYALIETASSTMHIWPLNFNNVLVIDKTTLSLVQKSISSAFGGCFSKKRKDGLSCTEAVFRPRMAFTDEVEKERRSLVDSINEYMSQQSEVAVEKFYELISSELDLEIHSLTLASDDAVIDTAGIQYLITLQGILEIVREDAPFSIKRDTLLSLVPSSTTTQPEAQPVKQPSDAGTQSSDVSQRKSGSLEEVSEIQTAIGTLLQGITKKLTDTGAGAVADSTQLPTADVPSSSKDSEECVDNVPLRAIMNDADVDSNSYLNRFTSIQLWSQLLQGFPVPSLPPPSVFQQLCGPRATLAEKSLLRPGARVGPPLPMNFGKLTCMDASSVCDIYIVGSSEGYIYAGRTSTGKLFAYRKFRSAIQGLKLYPNGLFGVAQYNDGLGIFVINDHDILESIFFTESGIRQFALSHGGGYLAASIESDKRQAVRIRSLEGFDIIAELSVSQSPLVHLEFVPGDTMLIIVERDGLVSGYSLFTKQRLFDCKLRGVCLTSAAIAIGRQIPGDAIGQASMYGILNKEEDAALHDESLVPPAPGKLATTSLQQMRTALTDETQLPYDMLIKHGSVIDSVCYEPIVVLCYDISGRVYEVISNRILHELQSPEPFTVNLLALVPPPVSNEILMSNCYIEKLVKINQTSEIEAAMPVVTTATGAIFGIDQEELIVKGEDAEVISAPIDTKMDYYAHHSTTHEIAETNLENALIDAAGDIEAITAEHLEARLNQSKKDYYMGTITSTSNDSVLPETQGLVDSIIKMSSRLYSQRPVSLSEPECQFVLGFTANGWITAFDWPFRIPKAIYRRRLHGSDITAAKLIRGSTLFTLSADELIISHIRFLIPASSIFSGADKSQHFRMLKSAFQADDGLESLLLKLPITQYLPVMPFDHCSRTVAYGSNLDSKFFNMLVNAADIWVSTDYRASLIKEATRDKAGKITAKLSHMKATIASAIQQLDQQNSGGDQENSKMEVEFDTDHEHALVETQERYQTRIEQIRKDIADLEQMLKNEAERYESSRSSLQKRFESIINYEETMRMATVANLNAQIDQQDQALSKIEAAYNEELRQIDDERREALKAVEQIGETAVEREKNASATLRGWESMQRRRIATIIGQGHQLSAEYDMEVKKAQKYNEELAKVMADIEATRKVLQKKDEQVAFEERKIYDLNKDIKRLGKTQFVLTNQISELKAEIHPRDELISDMRERVDGLSGKLEDLSHQWDTITNTLDAEQAAVKELTTQIGEETRRLRSRERALENLKKDIIVLVTENNPGEWMARLKALWKKYQAFHDDISKSVRAASKAYDSDSTVANELIEHKGYLNSRIDDLYAELKKGSRNFTTAQAFCLDENSALLTESHRLRDENISLKTQLQRVVAMLEEIRLNELSVQTQRRMRERAASQNRSPSLSEKGKSSSHPTGERLSVEQ</sequence>
<dbReference type="Gene3D" id="2.130.10.10">
    <property type="entry name" value="YVTN repeat-like/Quinoprotein amine dehydrogenase"/>
    <property type="match status" value="1"/>
</dbReference>
<dbReference type="Gene3D" id="1.10.287.1490">
    <property type="match status" value="1"/>
</dbReference>
<evidence type="ECO:0000256" key="1">
    <source>
        <dbReference type="SAM" id="Coils"/>
    </source>
</evidence>
<keyword evidence="4" id="KW-1185">Reference proteome</keyword>
<organism evidence="3 4">
    <name type="scientific">Giardia intestinalis (strain ATCC 50803 / WB clone C6)</name>
    <name type="common">Giardia lamblia</name>
    <dbReference type="NCBI Taxonomy" id="184922"/>
    <lineage>
        <taxon>Eukaryota</taxon>
        <taxon>Metamonada</taxon>
        <taxon>Diplomonadida</taxon>
        <taxon>Hexamitidae</taxon>
        <taxon>Giardiinae</taxon>
        <taxon>Giardia</taxon>
    </lineage>
</organism>
<evidence type="ECO:0000256" key="2">
    <source>
        <dbReference type="SAM" id="MobiDB-lite"/>
    </source>
</evidence>
<dbReference type="PANTHER" id="PTHR32215">
    <property type="entry name" value="CILIA- AND FLAGELLA-ASSOCIATED PROTEIN 57"/>
    <property type="match status" value="1"/>
</dbReference>
<feature type="compositionally biased region" description="Polar residues" evidence="2">
    <location>
        <begin position="599"/>
        <end position="612"/>
    </location>
</feature>
<keyword evidence="1" id="KW-0175">Coiled coil</keyword>
<feature type="region of interest" description="Disordered" evidence="2">
    <location>
        <begin position="583"/>
        <end position="615"/>
    </location>
</feature>
<dbReference type="KEGG" id="gla:GL50803_008610"/>
<evidence type="ECO:0000313" key="3">
    <source>
        <dbReference type="EMBL" id="KAE8303039.1"/>
    </source>
</evidence>
<dbReference type="PANTHER" id="PTHR32215:SF0">
    <property type="entry name" value="CILIA- AND FLAGELLA-ASSOCIATED PROTEIN 57"/>
    <property type="match status" value="1"/>
</dbReference>